<protein>
    <recommendedName>
        <fullName evidence="9">Tyrosine--tRNA ligase</fullName>
        <ecNumber evidence="9">6.1.1.1</ecNumber>
    </recommendedName>
    <alternativeName>
        <fullName evidence="9">Tyrosyl-tRNA synthetase</fullName>
    </alternativeName>
</protein>
<keyword evidence="4 9" id="KW-0067">ATP-binding</keyword>
<comment type="caution">
    <text evidence="11">The sequence shown here is derived from an EMBL/GenBank/DDBJ whole genome shotgun (WGS) entry which is preliminary data.</text>
</comment>
<evidence type="ECO:0000256" key="1">
    <source>
        <dbReference type="ARBA" id="ARBA00005594"/>
    </source>
</evidence>
<dbReference type="Gene3D" id="3.10.290.10">
    <property type="entry name" value="RNA-binding S4 domain"/>
    <property type="match status" value="1"/>
</dbReference>
<dbReference type="EMBL" id="NAJO01000004">
    <property type="protein sequence ID" value="OQO12672.1"/>
    <property type="molecule type" value="Genomic_DNA"/>
</dbReference>
<keyword evidence="8" id="KW-0694">RNA-binding</keyword>
<evidence type="ECO:0000256" key="5">
    <source>
        <dbReference type="ARBA" id="ARBA00022917"/>
    </source>
</evidence>
<evidence type="ECO:0000256" key="9">
    <source>
        <dbReference type="RuleBase" id="RU361234"/>
    </source>
</evidence>
<dbReference type="Proteomes" id="UP000192596">
    <property type="component" value="Unassembled WGS sequence"/>
</dbReference>
<gene>
    <name evidence="11" type="ORF">B0A48_02135</name>
</gene>
<dbReference type="Pfam" id="PF00579">
    <property type="entry name" value="tRNA-synt_1b"/>
    <property type="match status" value="1"/>
</dbReference>
<dbReference type="GO" id="GO:0004831">
    <property type="term" value="F:tyrosine-tRNA ligase activity"/>
    <property type="evidence" value="ECO:0007669"/>
    <property type="project" value="UniProtKB-EC"/>
</dbReference>
<dbReference type="STRING" id="1507870.A0A1V8TN85"/>
<dbReference type="FunFam" id="3.40.50.620:FF:000227">
    <property type="entry name" value="Tyrosine--tRNA ligase"/>
    <property type="match status" value="1"/>
</dbReference>
<dbReference type="Gene3D" id="1.10.240.10">
    <property type="entry name" value="Tyrosyl-Transfer RNA Synthetase"/>
    <property type="match status" value="1"/>
</dbReference>
<dbReference type="OrthoDB" id="337870at2759"/>
<dbReference type="GO" id="GO:0005739">
    <property type="term" value="C:mitochondrion"/>
    <property type="evidence" value="ECO:0007669"/>
    <property type="project" value="TreeGrafter"/>
</dbReference>
<dbReference type="Gene3D" id="3.40.50.620">
    <property type="entry name" value="HUPs"/>
    <property type="match status" value="1"/>
</dbReference>
<evidence type="ECO:0000256" key="4">
    <source>
        <dbReference type="ARBA" id="ARBA00022840"/>
    </source>
</evidence>
<dbReference type="InterPro" id="IPR001412">
    <property type="entry name" value="aa-tRNA-synth_I_CS"/>
</dbReference>
<comment type="catalytic activity">
    <reaction evidence="7 9">
        <text>tRNA(Tyr) + L-tyrosine + ATP = L-tyrosyl-tRNA(Tyr) + AMP + diphosphate + H(+)</text>
        <dbReference type="Rhea" id="RHEA:10220"/>
        <dbReference type="Rhea" id="RHEA-COMP:9706"/>
        <dbReference type="Rhea" id="RHEA-COMP:9707"/>
        <dbReference type="ChEBI" id="CHEBI:15378"/>
        <dbReference type="ChEBI" id="CHEBI:30616"/>
        <dbReference type="ChEBI" id="CHEBI:33019"/>
        <dbReference type="ChEBI" id="CHEBI:58315"/>
        <dbReference type="ChEBI" id="CHEBI:78442"/>
        <dbReference type="ChEBI" id="CHEBI:78536"/>
        <dbReference type="ChEBI" id="CHEBI:456215"/>
        <dbReference type="EC" id="6.1.1.1"/>
    </reaction>
</comment>
<dbReference type="PANTHER" id="PTHR11766:SF0">
    <property type="entry name" value="TYROSINE--TRNA LIGASE, MITOCHONDRIAL"/>
    <property type="match status" value="1"/>
</dbReference>
<dbReference type="PROSITE" id="PS00178">
    <property type="entry name" value="AA_TRNA_LIGASE_I"/>
    <property type="match status" value="1"/>
</dbReference>
<dbReference type="GO" id="GO:0003723">
    <property type="term" value="F:RNA binding"/>
    <property type="evidence" value="ECO:0007669"/>
    <property type="project" value="UniProtKB-KW"/>
</dbReference>
<evidence type="ECO:0000256" key="2">
    <source>
        <dbReference type="ARBA" id="ARBA00022598"/>
    </source>
</evidence>
<dbReference type="CDD" id="cd00165">
    <property type="entry name" value="S4"/>
    <property type="match status" value="1"/>
</dbReference>
<dbReference type="GO" id="GO:0005829">
    <property type="term" value="C:cytosol"/>
    <property type="evidence" value="ECO:0007669"/>
    <property type="project" value="TreeGrafter"/>
</dbReference>
<dbReference type="InterPro" id="IPR002307">
    <property type="entry name" value="Tyr-tRNA-ligase"/>
</dbReference>
<evidence type="ECO:0000256" key="7">
    <source>
        <dbReference type="ARBA" id="ARBA00048248"/>
    </source>
</evidence>
<dbReference type="PRINTS" id="PR01040">
    <property type="entry name" value="TRNASYNTHTYR"/>
</dbReference>
<dbReference type="PROSITE" id="PS50889">
    <property type="entry name" value="S4"/>
    <property type="match status" value="1"/>
</dbReference>
<evidence type="ECO:0000256" key="8">
    <source>
        <dbReference type="PROSITE-ProRule" id="PRU00182"/>
    </source>
</evidence>
<accession>A0A1V8TN85</accession>
<dbReference type="InParanoid" id="A0A1V8TN85"/>
<feature type="domain" description="Tyrosyl-tRNA synthetase C-terminal" evidence="10">
    <location>
        <begin position="390"/>
        <end position="496"/>
    </location>
</feature>
<reference evidence="12" key="1">
    <citation type="submission" date="2017-03" db="EMBL/GenBank/DDBJ databases">
        <title>Genomes of endolithic fungi from Antarctica.</title>
        <authorList>
            <person name="Coleine C."/>
            <person name="Masonjones S."/>
            <person name="Stajich J.E."/>
        </authorList>
    </citation>
    <scope>NUCLEOTIDE SEQUENCE [LARGE SCALE GENOMIC DNA]</scope>
    <source>
        <strain evidence="12">CCFEE 5527</strain>
    </source>
</reference>
<dbReference type="GO" id="GO:0006437">
    <property type="term" value="P:tyrosyl-tRNA aminoacylation"/>
    <property type="evidence" value="ECO:0007669"/>
    <property type="project" value="InterPro"/>
</dbReference>
<dbReference type="EC" id="6.1.1.1" evidence="9"/>
<evidence type="ECO:0000256" key="6">
    <source>
        <dbReference type="ARBA" id="ARBA00023146"/>
    </source>
</evidence>
<keyword evidence="12" id="KW-1185">Reference proteome</keyword>
<dbReference type="FunCoup" id="A0A1V8TN85">
    <property type="interactions" value="1248"/>
</dbReference>
<proteinExistence type="inferred from homology"/>
<dbReference type="FunFam" id="1.10.240.10:FF:000001">
    <property type="entry name" value="Tyrosine--tRNA ligase"/>
    <property type="match status" value="1"/>
</dbReference>
<evidence type="ECO:0000259" key="10">
    <source>
        <dbReference type="Pfam" id="PF16714"/>
    </source>
</evidence>
<keyword evidence="5 9" id="KW-0648">Protein biosynthesis</keyword>
<keyword evidence="6 9" id="KW-0030">Aminoacyl-tRNA synthetase</keyword>
<dbReference type="InterPro" id="IPR014729">
    <property type="entry name" value="Rossmann-like_a/b/a_fold"/>
</dbReference>
<dbReference type="InterPro" id="IPR036986">
    <property type="entry name" value="S4_RNA-bd_sf"/>
</dbReference>
<evidence type="ECO:0000256" key="3">
    <source>
        <dbReference type="ARBA" id="ARBA00022741"/>
    </source>
</evidence>
<dbReference type="InterPro" id="IPR032005">
    <property type="entry name" value="TyrRSs_C"/>
</dbReference>
<comment type="similarity">
    <text evidence="1 9">Belongs to the class-I aminoacyl-tRNA synthetase family.</text>
</comment>
<dbReference type="AlphaFoldDB" id="A0A1V8TN85"/>
<dbReference type="NCBIfam" id="TIGR00234">
    <property type="entry name" value="tyrS"/>
    <property type="match status" value="1"/>
</dbReference>
<dbReference type="PANTHER" id="PTHR11766">
    <property type="entry name" value="TYROSYL-TRNA SYNTHETASE"/>
    <property type="match status" value="1"/>
</dbReference>
<dbReference type="GO" id="GO:0005524">
    <property type="term" value="F:ATP binding"/>
    <property type="evidence" value="ECO:0007669"/>
    <property type="project" value="UniProtKB-KW"/>
</dbReference>
<dbReference type="SUPFAM" id="SSF52374">
    <property type="entry name" value="Nucleotidylyl transferase"/>
    <property type="match status" value="1"/>
</dbReference>
<organism evidence="11 12">
    <name type="scientific">Cryoendolithus antarcticus</name>
    <dbReference type="NCBI Taxonomy" id="1507870"/>
    <lineage>
        <taxon>Eukaryota</taxon>
        <taxon>Fungi</taxon>
        <taxon>Dikarya</taxon>
        <taxon>Ascomycota</taxon>
        <taxon>Pezizomycotina</taxon>
        <taxon>Dothideomycetes</taxon>
        <taxon>Dothideomycetidae</taxon>
        <taxon>Cladosporiales</taxon>
        <taxon>Cladosporiaceae</taxon>
        <taxon>Cryoendolithus</taxon>
    </lineage>
</organism>
<dbReference type="InterPro" id="IPR024088">
    <property type="entry name" value="Tyr-tRNA-ligase_bac-type"/>
</dbReference>
<dbReference type="InterPro" id="IPR002305">
    <property type="entry name" value="aa-tRNA-synth_Ic"/>
</dbReference>
<dbReference type="Pfam" id="PF16714">
    <property type="entry name" value="TyrRSs_C"/>
    <property type="match status" value="1"/>
</dbReference>
<name>A0A1V8TN85_9PEZI</name>
<evidence type="ECO:0000313" key="11">
    <source>
        <dbReference type="EMBL" id="OQO12672.1"/>
    </source>
</evidence>
<keyword evidence="3 9" id="KW-0547">Nucleotide-binding</keyword>
<dbReference type="CDD" id="cd00805">
    <property type="entry name" value="TyrRS_core"/>
    <property type="match status" value="1"/>
</dbReference>
<keyword evidence="2 9" id="KW-0436">Ligase</keyword>
<sequence length="499" mass="54510">MPAKRTKRVEDIQAIHRWAKLLEARGYIKDIAGDRNVLSKLLRKKQVGVYAGIDPTAPSLHLGHLLPLMVLFWVYLHGHHAVSLIGGATARVGDPSGRLKSRERTASSVHASNAQSLHVQVETLWQNATASGRRHGHEQKPEWRRQLLDNADWLGKVDIVSFLQLLGSGMRIGTMLGRDTVKNKLEKGDGMSFAEFSYPLLQAWDWWHMFSNQGVQLQIGGSDQYGNIIAGIDAIKHIAQGGDEKSAKFDDSSAPMGITVPLLTTSKGEKFGKSAGNAVWLDASLTSPFDLYGFLLRTSDEDLPRHLNLFTFLPAAAIESLLEEHSKDPGKRLAHHVLATEVLQLVHGTEIAAETRAKHEQMRRPRLSSLVRRSVTPGAESDVTPSTPETQEEKFKLARSRIENASLAKILLLAGLAPSVSAATRAIRSGGVYVASSEASAVADSEAEPNSGDGLTFTAVGPDEKLEDITSFVDDGLIVVRMGKWKVRVIEIIDDGDVD</sequence>
<dbReference type="SUPFAM" id="SSF55174">
    <property type="entry name" value="Alpha-L RNA-binding motif"/>
    <property type="match status" value="1"/>
</dbReference>
<evidence type="ECO:0000313" key="12">
    <source>
        <dbReference type="Proteomes" id="UP000192596"/>
    </source>
</evidence>